<evidence type="ECO:0000313" key="2">
    <source>
        <dbReference type="Proteomes" id="UP000419144"/>
    </source>
</evidence>
<reference evidence="1" key="1">
    <citation type="submission" date="2019-11" db="EMBL/GenBank/DDBJ databases">
        <title>Leishmania tarentolae CDS.</title>
        <authorList>
            <person name="Goto Y."/>
            <person name="Yamagishi J."/>
        </authorList>
    </citation>
    <scope>NUCLEOTIDE SEQUENCE [LARGE SCALE GENOMIC DNA]</scope>
    <source>
        <strain evidence="1">Parrot Tar II</strain>
    </source>
</reference>
<accession>A0A640KW23</accession>
<dbReference type="VEuPathDB" id="TriTrypDB:LtaPh_3302100"/>
<protein>
    <submittedName>
        <fullName evidence="1">Uncharacterized protein</fullName>
    </submittedName>
</protein>
<comment type="caution">
    <text evidence="1">The sequence shown here is derived from an EMBL/GenBank/DDBJ whole genome shotgun (WGS) entry which is preliminary data.</text>
</comment>
<sequence>MAEPTLDALSVGGDAGVCPASEEPSLRQKAVVAVGIACVGGYIGYNLVCSQHASVSQALWSREDESSAPASTPVRPRVALVNMTENLGSCAVSGLRAWLDVEEEVSVEFPTVTFVEEQEAGGIAGLAAEVRRASIFSWMELKERSEMDASFDSKPLCCVVFRSITEVDGQALDAWDVQEVDVCRWNGKRFVTRHCVGVSVDGKHAMVLMHDIEGVIDVGSSSALPGASVSDCSTLARQYGAPSAASFHRWKLSAEVQPSRAIDEPHGKPLLRLGRRLRGGERCQLWQSPLHIFAALGSVLRYNRTDTAVYPNHIATPVLVWPSRGPVRNSLWDRTKELALRWTAPLLHQYTARQKERIERQRQLSSAFVVVVRLAEESAALSSDVRGVIEEHLSEWLRDMNGAPPMKTSLPTTNRVFMPSSAKETETLKGDPTIEIDLTDTVCSVIAAEWLLIRLVSLFAGLGLAPRLAQLIAVPGPQASTSLLYPTPNTIHLRHLWLSRSTPASWTSTVKDATSSRATGRGLTIQGEYFTGSGGTVPIETAFVVSEHDYSAF</sequence>
<dbReference type="AlphaFoldDB" id="A0A640KW23"/>
<name>A0A640KW23_LEITA</name>
<dbReference type="EMBL" id="BLBS01000050">
    <property type="protein sequence ID" value="GET91757.1"/>
    <property type="molecule type" value="Genomic_DNA"/>
</dbReference>
<dbReference type="OrthoDB" id="272647at2759"/>
<proteinExistence type="predicted"/>
<dbReference type="Proteomes" id="UP000419144">
    <property type="component" value="Unassembled WGS sequence"/>
</dbReference>
<organism evidence="1 2">
    <name type="scientific">Leishmania tarentolae</name>
    <name type="common">Sauroleishmania tarentolae</name>
    <dbReference type="NCBI Taxonomy" id="5689"/>
    <lineage>
        <taxon>Eukaryota</taxon>
        <taxon>Discoba</taxon>
        <taxon>Euglenozoa</taxon>
        <taxon>Kinetoplastea</taxon>
        <taxon>Metakinetoplastina</taxon>
        <taxon>Trypanosomatida</taxon>
        <taxon>Trypanosomatidae</taxon>
        <taxon>Leishmaniinae</taxon>
        <taxon>Leishmania</taxon>
        <taxon>lizard Leishmania</taxon>
    </lineage>
</organism>
<keyword evidence="2" id="KW-1185">Reference proteome</keyword>
<gene>
    <name evidence="1" type="ORF">LtaPh_3302100</name>
</gene>
<evidence type="ECO:0000313" key="1">
    <source>
        <dbReference type="EMBL" id="GET91757.1"/>
    </source>
</evidence>